<proteinExistence type="predicted"/>
<feature type="region of interest" description="Disordered" evidence="1">
    <location>
        <begin position="184"/>
        <end position="225"/>
    </location>
</feature>
<name>A0A8J6IX28_9ALTE</name>
<dbReference type="NCBIfam" id="TIGR00752">
    <property type="entry name" value="slp"/>
    <property type="match status" value="1"/>
</dbReference>
<dbReference type="PROSITE" id="PS51257">
    <property type="entry name" value="PROKAR_LIPOPROTEIN"/>
    <property type="match status" value="1"/>
</dbReference>
<dbReference type="PANTHER" id="PTHR37530">
    <property type="entry name" value="OUTER MEMBRANE PROTEIN SLP"/>
    <property type="match status" value="1"/>
</dbReference>
<evidence type="ECO:0000313" key="3">
    <source>
        <dbReference type="EMBL" id="MBC3767237.1"/>
    </source>
</evidence>
<dbReference type="Proteomes" id="UP000601768">
    <property type="component" value="Unassembled WGS sequence"/>
</dbReference>
<sequence>MFKKLTVLAGVVLLSACASVPDSLKVPEGQQLVTYTQVMSNPQINIGKQARWGGTIARIDNKADVTVVEVLSQSLKSSTRPVSSDDSPGRFRVYVKSFLDPMVYQTGRDITFVGQVIGTENGKVGEHKYTYPTLQASGYHMWQVQKNVNVTSFSYGMGYWNRWYGWGYGGFYPYHSRVVIRSNDNPGVSSNNSNRVRRSISVDKSGSHLRDVPKKVLRTREPRMQ</sequence>
<dbReference type="EMBL" id="JACNEP010000015">
    <property type="protein sequence ID" value="MBC3767237.1"/>
    <property type="molecule type" value="Genomic_DNA"/>
</dbReference>
<dbReference type="Pfam" id="PF03843">
    <property type="entry name" value="Slp"/>
    <property type="match status" value="1"/>
</dbReference>
<protein>
    <submittedName>
        <fullName evidence="3">Slp family lipoprotein</fullName>
    </submittedName>
</protein>
<evidence type="ECO:0000256" key="2">
    <source>
        <dbReference type="SAM" id="SignalP"/>
    </source>
</evidence>
<feature type="compositionally biased region" description="Basic and acidic residues" evidence="1">
    <location>
        <begin position="205"/>
        <end position="225"/>
    </location>
</feature>
<feature type="signal peptide" evidence="2">
    <location>
        <begin position="1"/>
        <end position="18"/>
    </location>
</feature>
<reference evidence="3" key="1">
    <citation type="journal article" date="2018" name="Int. J. Syst. Evol. Microbiol.">
        <title>Neptunicella marina gen. nov., sp. nov., isolated from surface seawater.</title>
        <authorList>
            <person name="Liu X."/>
            <person name="Lai Q."/>
            <person name="Du Y."/>
            <person name="Zhang X."/>
            <person name="Liu Z."/>
            <person name="Sun F."/>
            <person name="Shao Z."/>
        </authorList>
    </citation>
    <scope>NUCLEOTIDE SEQUENCE</scope>
    <source>
        <strain evidence="3">S27-2</strain>
    </source>
</reference>
<dbReference type="PANTHER" id="PTHR37530:SF1">
    <property type="entry name" value="OUTER MEMBRANE PROTEIN SLP"/>
    <property type="match status" value="1"/>
</dbReference>
<keyword evidence="4" id="KW-1185">Reference proteome</keyword>
<comment type="caution">
    <text evidence="3">The sequence shown here is derived from an EMBL/GenBank/DDBJ whole genome shotgun (WGS) entry which is preliminary data.</text>
</comment>
<reference evidence="3" key="2">
    <citation type="submission" date="2020-08" db="EMBL/GenBank/DDBJ databases">
        <authorList>
            <person name="Lai Q."/>
        </authorList>
    </citation>
    <scope>NUCLEOTIDE SEQUENCE</scope>
    <source>
        <strain evidence="3">S27-2</strain>
    </source>
</reference>
<organism evidence="3 4">
    <name type="scientific">Neptunicella marina</name>
    <dbReference type="NCBI Taxonomy" id="2125989"/>
    <lineage>
        <taxon>Bacteria</taxon>
        <taxon>Pseudomonadati</taxon>
        <taxon>Pseudomonadota</taxon>
        <taxon>Gammaproteobacteria</taxon>
        <taxon>Alteromonadales</taxon>
        <taxon>Alteromonadaceae</taxon>
        <taxon>Neptunicella</taxon>
    </lineage>
</organism>
<feature type="chain" id="PRO_5035322539" evidence="2">
    <location>
        <begin position="19"/>
        <end position="225"/>
    </location>
</feature>
<dbReference type="RefSeq" id="WP_186507755.1">
    <property type="nucleotide sequence ID" value="NZ_JACNEP010000015.1"/>
</dbReference>
<evidence type="ECO:0000313" key="4">
    <source>
        <dbReference type="Proteomes" id="UP000601768"/>
    </source>
</evidence>
<evidence type="ECO:0000256" key="1">
    <source>
        <dbReference type="SAM" id="MobiDB-lite"/>
    </source>
</evidence>
<accession>A0A8J6IX28</accession>
<dbReference type="GO" id="GO:0019867">
    <property type="term" value="C:outer membrane"/>
    <property type="evidence" value="ECO:0007669"/>
    <property type="project" value="InterPro"/>
</dbReference>
<keyword evidence="3" id="KW-0449">Lipoprotein</keyword>
<dbReference type="AlphaFoldDB" id="A0A8J6IX28"/>
<keyword evidence="2" id="KW-0732">Signal</keyword>
<gene>
    <name evidence="3" type="ORF">H8B19_15255</name>
</gene>
<dbReference type="InterPro" id="IPR004658">
    <property type="entry name" value="OMP_Slp"/>
</dbReference>